<comment type="caution">
    <text evidence="4">The sequence shown here is derived from an EMBL/GenBank/DDBJ whole genome shotgun (WGS) entry which is preliminary data.</text>
</comment>
<dbReference type="PANTHER" id="PTHR43022">
    <property type="entry name" value="PROTEIN SMF"/>
    <property type="match status" value="1"/>
</dbReference>
<dbReference type="GO" id="GO:0009294">
    <property type="term" value="P:DNA-mediated transformation"/>
    <property type="evidence" value="ECO:0007669"/>
    <property type="project" value="InterPro"/>
</dbReference>
<dbReference type="RefSeq" id="WP_142893133.1">
    <property type="nucleotide sequence ID" value="NZ_ML660162.1"/>
</dbReference>
<dbReference type="AlphaFoldDB" id="A0A545UGQ7"/>
<dbReference type="SUPFAM" id="SSF102405">
    <property type="entry name" value="MCP/YpsA-like"/>
    <property type="match status" value="1"/>
</dbReference>
<evidence type="ECO:0000313" key="5">
    <source>
        <dbReference type="Proteomes" id="UP000315439"/>
    </source>
</evidence>
<dbReference type="SUPFAM" id="SSF47781">
    <property type="entry name" value="RuvA domain 2-like"/>
    <property type="match status" value="1"/>
</dbReference>
<dbReference type="InterPro" id="IPR003488">
    <property type="entry name" value="DprA"/>
</dbReference>
<dbReference type="Proteomes" id="UP000315439">
    <property type="component" value="Unassembled WGS sequence"/>
</dbReference>
<dbReference type="InterPro" id="IPR041614">
    <property type="entry name" value="DprA_WH"/>
</dbReference>
<dbReference type="EMBL" id="VIKS01000004">
    <property type="protein sequence ID" value="TQV88625.1"/>
    <property type="molecule type" value="Genomic_DNA"/>
</dbReference>
<reference evidence="4 5" key="1">
    <citation type="submission" date="2019-07" db="EMBL/GenBank/DDBJ databases">
        <title>Draft genome for Aliikangiella sp. M105.</title>
        <authorList>
            <person name="Wang G."/>
        </authorList>
    </citation>
    <scope>NUCLEOTIDE SEQUENCE [LARGE SCALE GENOMIC DNA]</scope>
    <source>
        <strain evidence="4 5">M105</strain>
    </source>
</reference>
<organism evidence="4 5">
    <name type="scientific">Aliikangiella coralliicola</name>
    <dbReference type="NCBI Taxonomy" id="2592383"/>
    <lineage>
        <taxon>Bacteria</taxon>
        <taxon>Pseudomonadati</taxon>
        <taxon>Pseudomonadota</taxon>
        <taxon>Gammaproteobacteria</taxon>
        <taxon>Oceanospirillales</taxon>
        <taxon>Pleioneaceae</taxon>
        <taxon>Aliikangiella</taxon>
    </lineage>
</organism>
<gene>
    <name evidence="4" type="primary">dprA</name>
    <name evidence="4" type="ORF">FLL46_08915</name>
</gene>
<dbReference type="PANTHER" id="PTHR43022:SF1">
    <property type="entry name" value="PROTEIN SMF"/>
    <property type="match status" value="1"/>
</dbReference>
<feature type="domain" description="DprA winged helix" evidence="3">
    <location>
        <begin position="322"/>
        <end position="378"/>
    </location>
</feature>
<evidence type="ECO:0000256" key="1">
    <source>
        <dbReference type="ARBA" id="ARBA00006525"/>
    </source>
</evidence>
<sequence>MHSVKSSEQLTQKSIKNQKTQKSSNEIGYLLALKNLKGVGIISAHKLLNHFHTAQAIFDASKEQLIQAGLKSSVVNQILSFNFDALETALSWSDSSDRHIIPLNSAYYPPLLAETATPPLLLFALGNPELLLSPQIGVVGSRQPTAQGLSNTQSFCKALCEHGLTITSGLATGIDGEAHRAALAADGHTIAVMGTGLNRVYPAHHRELAHQIAERGLLISEKMPMEPFDRGSFPQRNRIIAGLSLGTLVVEAAEKSGTLITARCSVDEGRDVFAIPGSIHNSLAKGCHKLIKQGAKLVESVEDIIEDLPCIAKGQIDRSQQHSRAALSQEDAEFLKLIDYDITSLDTIVVRSQLTVEAVTNKLLLLELEGWIINSAGGYIRQ</sequence>
<dbReference type="InterPro" id="IPR057666">
    <property type="entry name" value="DrpA_SLOG"/>
</dbReference>
<dbReference type="InterPro" id="IPR010994">
    <property type="entry name" value="RuvA_2-like"/>
</dbReference>
<evidence type="ECO:0000313" key="4">
    <source>
        <dbReference type="EMBL" id="TQV88625.1"/>
    </source>
</evidence>
<dbReference type="InterPro" id="IPR036388">
    <property type="entry name" value="WH-like_DNA-bd_sf"/>
</dbReference>
<accession>A0A545UGQ7</accession>
<dbReference type="Gene3D" id="3.40.50.450">
    <property type="match status" value="1"/>
</dbReference>
<comment type="similarity">
    <text evidence="1">Belongs to the DprA/Smf family.</text>
</comment>
<name>A0A545UGQ7_9GAMM</name>
<feature type="domain" description="Smf/DprA SLOG" evidence="2">
    <location>
        <begin position="100"/>
        <end position="308"/>
    </location>
</feature>
<dbReference type="Gene3D" id="1.10.10.10">
    <property type="entry name" value="Winged helix-like DNA-binding domain superfamily/Winged helix DNA-binding domain"/>
    <property type="match status" value="1"/>
</dbReference>
<dbReference type="OrthoDB" id="9785707at2"/>
<evidence type="ECO:0000259" key="2">
    <source>
        <dbReference type="Pfam" id="PF02481"/>
    </source>
</evidence>
<keyword evidence="5" id="KW-1185">Reference proteome</keyword>
<evidence type="ECO:0000259" key="3">
    <source>
        <dbReference type="Pfam" id="PF17782"/>
    </source>
</evidence>
<dbReference type="NCBIfam" id="TIGR00732">
    <property type="entry name" value="dprA"/>
    <property type="match status" value="1"/>
</dbReference>
<dbReference type="Pfam" id="PF17782">
    <property type="entry name" value="WHD_DprA"/>
    <property type="match status" value="1"/>
</dbReference>
<dbReference type="Pfam" id="PF02481">
    <property type="entry name" value="DNA_processg_A"/>
    <property type="match status" value="1"/>
</dbReference>
<proteinExistence type="inferred from homology"/>
<protein>
    <submittedName>
        <fullName evidence="4">DNA-protecting protein DprA</fullName>
    </submittedName>
</protein>